<sequence length="206" mass="22979">MAKVKVAAIWVGAVEVELENDSTDSIKLICSGKVLKDGDGSEKLSQLGIRNNSKILATRASIEEGKSLKQELMDDEEHSHRLARVKAIMMGLLLHANGKELIRRQMFKDALEVLTMGEEAFSLCNPKSIELVDNVSILQIDIVWCYFMLRDIAWLSAAGVRLNKAREGLECAHGKDSTHFRLLQEGRSSELALYLRRVVGRSDCIP</sequence>
<gene>
    <name evidence="1" type="ORF">RCOM_1627520</name>
</gene>
<keyword evidence="2" id="KW-1185">Reference proteome</keyword>
<accession>B9SMQ4</accession>
<dbReference type="InParanoid" id="B9SMQ4"/>
<dbReference type="SUPFAM" id="SSF54236">
    <property type="entry name" value="Ubiquitin-like"/>
    <property type="match status" value="1"/>
</dbReference>
<reference evidence="2" key="1">
    <citation type="journal article" date="2010" name="Nat. Biotechnol.">
        <title>Draft genome sequence of the oilseed species Ricinus communis.</title>
        <authorList>
            <person name="Chan A.P."/>
            <person name="Crabtree J."/>
            <person name="Zhao Q."/>
            <person name="Lorenzi H."/>
            <person name="Orvis J."/>
            <person name="Puiu D."/>
            <person name="Melake-Berhan A."/>
            <person name="Jones K.M."/>
            <person name="Redman J."/>
            <person name="Chen G."/>
            <person name="Cahoon E.B."/>
            <person name="Gedil M."/>
            <person name="Stanke M."/>
            <person name="Haas B.J."/>
            <person name="Wortman J.R."/>
            <person name="Fraser-Liggett C.M."/>
            <person name="Ravel J."/>
            <person name="Rabinowicz P.D."/>
        </authorList>
    </citation>
    <scope>NUCLEOTIDE SEQUENCE [LARGE SCALE GENOMIC DNA]</scope>
    <source>
        <strain evidence="2">cv. Hale</strain>
    </source>
</reference>
<proteinExistence type="predicted"/>
<dbReference type="InterPro" id="IPR039749">
    <property type="entry name" value="NUB1"/>
</dbReference>
<dbReference type="eggNOG" id="KOG2561">
    <property type="taxonomic scope" value="Eukaryota"/>
</dbReference>
<name>B9SMQ4_RICCO</name>
<evidence type="ECO:0008006" key="3">
    <source>
        <dbReference type="Google" id="ProtNLM"/>
    </source>
</evidence>
<dbReference type="AlphaFoldDB" id="B9SMQ4"/>
<dbReference type="PANTHER" id="PTHR12948:SF3">
    <property type="entry name" value="NEDD8 ULTIMATE BUSTER 1"/>
    <property type="match status" value="1"/>
</dbReference>
<dbReference type="InterPro" id="IPR029071">
    <property type="entry name" value="Ubiquitin-like_domsf"/>
</dbReference>
<dbReference type="EMBL" id="EQ974037">
    <property type="protein sequence ID" value="EEF35117.1"/>
    <property type="molecule type" value="Genomic_DNA"/>
</dbReference>
<dbReference type="Proteomes" id="UP000008311">
    <property type="component" value="Unassembled WGS sequence"/>
</dbReference>
<dbReference type="STRING" id="3988.B9SMQ4"/>
<protein>
    <recommendedName>
        <fullName evidence="3">Ubiquitin-like domain-containing protein</fullName>
    </recommendedName>
</protein>
<dbReference type="Gene3D" id="3.10.20.90">
    <property type="entry name" value="Phosphatidylinositol 3-kinase Catalytic Subunit, Chain A, domain 1"/>
    <property type="match status" value="1"/>
</dbReference>
<evidence type="ECO:0000313" key="2">
    <source>
        <dbReference type="Proteomes" id="UP000008311"/>
    </source>
</evidence>
<organism evidence="1 2">
    <name type="scientific">Ricinus communis</name>
    <name type="common">Castor bean</name>
    <dbReference type="NCBI Taxonomy" id="3988"/>
    <lineage>
        <taxon>Eukaryota</taxon>
        <taxon>Viridiplantae</taxon>
        <taxon>Streptophyta</taxon>
        <taxon>Embryophyta</taxon>
        <taxon>Tracheophyta</taxon>
        <taxon>Spermatophyta</taxon>
        <taxon>Magnoliopsida</taxon>
        <taxon>eudicotyledons</taxon>
        <taxon>Gunneridae</taxon>
        <taxon>Pentapetalae</taxon>
        <taxon>rosids</taxon>
        <taxon>fabids</taxon>
        <taxon>Malpighiales</taxon>
        <taxon>Euphorbiaceae</taxon>
        <taxon>Acalyphoideae</taxon>
        <taxon>Acalypheae</taxon>
        <taxon>Ricinus</taxon>
    </lineage>
</organism>
<evidence type="ECO:0000313" key="1">
    <source>
        <dbReference type="EMBL" id="EEF35117.1"/>
    </source>
</evidence>
<dbReference type="PANTHER" id="PTHR12948">
    <property type="entry name" value="NEDD8 ULTIMATE BUSTER-1 BS4 PROTEIN"/>
    <property type="match status" value="1"/>
</dbReference>